<evidence type="ECO:0000313" key="2">
    <source>
        <dbReference type="EMBL" id="KAL1591507.1"/>
    </source>
</evidence>
<sequence length="187" mass="20676">MFIVEKPSALLDVKDEEQIPVNANHEEMCKFGEREDGVYERVFKRVRRMMKDRKTSISDVSLTKTRMTNPAKRSYDEDGSFPHSKRARATLYSPSDHNLRRYYGDESDTSDDSDDNDGGGDSDASDGSDDNDGGGDSDTSDGSDDNDGGGDSDTSDGADDGDDLDNSNMGRGWQDEDDIHLDSDEDY</sequence>
<evidence type="ECO:0000256" key="1">
    <source>
        <dbReference type="SAM" id="MobiDB-lite"/>
    </source>
</evidence>
<feature type="compositionally biased region" description="Polar residues" evidence="1">
    <location>
        <begin position="57"/>
        <end position="68"/>
    </location>
</feature>
<dbReference type="EMBL" id="JAKJXO020000025">
    <property type="protein sequence ID" value="KAL1591507.1"/>
    <property type="molecule type" value="Genomic_DNA"/>
</dbReference>
<feature type="compositionally biased region" description="Acidic residues" evidence="1">
    <location>
        <begin position="105"/>
        <end position="165"/>
    </location>
</feature>
<keyword evidence="3" id="KW-1185">Reference proteome</keyword>
<dbReference type="Proteomes" id="UP001521785">
    <property type="component" value="Unassembled WGS sequence"/>
</dbReference>
<gene>
    <name evidence="2" type="ORF">SLS60_011899</name>
</gene>
<protein>
    <submittedName>
        <fullName evidence="2">Uncharacterized protein</fullName>
    </submittedName>
</protein>
<comment type="caution">
    <text evidence="2">The sequence shown here is derived from an EMBL/GenBank/DDBJ whole genome shotgun (WGS) entry which is preliminary data.</text>
</comment>
<name>A0ABR3QI35_9PLEO</name>
<accession>A0ABR3QI35</accession>
<feature type="compositionally biased region" description="Acidic residues" evidence="1">
    <location>
        <begin position="175"/>
        <end position="187"/>
    </location>
</feature>
<feature type="region of interest" description="Disordered" evidence="1">
    <location>
        <begin position="54"/>
        <end position="187"/>
    </location>
</feature>
<proteinExistence type="predicted"/>
<reference evidence="2 3" key="1">
    <citation type="submission" date="2024-02" db="EMBL/GenBank/DDBJ databases">
        <title>De novo assembly and annotation of 12 fungi associated with fruit tree decline syndrome in Ontario, Canada.</title>
        <authorList>
            <person name="Sulman M."/>
            <person name="Ellouze W."/>
            <person name="Ilyukhin E."/>
        </authorList>
    </citation>
    <scope>NUCLEOTIDE SEQUENCE [LARGE SCALE GENOMIC DNA]</scope>
    <source>
        <strain evidence="2 3">M42-189</strain>
    </source>
</reference>
<organism evidence="2 3">
    <name type="scientific">Paraconiothyrium brasiliense</name>
    <dbReference type="NCBI Taxonomy" id="300254"/>
    <lineage>
        <taxon>Eukaryota</taxon>
        <taxon>Fungi</taxon>
        <taxon>Dikarya</taxon>
        <taxon>Ascomycota</taxon>
        <taxon>Pezizomycotina</taxon>
        <taxon>Dothideomycetes</taxon>
        <taxon>Pleosporomycetidae</taxon>
        <taxon>Pleosporales</taxon>
        <taxon>Massarineae</taxon>
        <taxon>Didymosphaeriaceae</taxon>
        <taxon>Paraconiothyrium</taxon>
    </lineage>
</organism>
<evidence type="ECO:0000313" key="3">
    <source>
        <dbReference type="Proteomes" id="UP001521785"/>
    </source>
</evidence>